<evidence type="ECO:0000313" key="2">
    <source>
        <dbReference type="EMBL" id="EKM81241.1"/>
    </source>
</evidence>
<dbReference type="PROSITE" id="PS50280">
    <property type="entry name" value="SET"/>
    <property type="match status" value="1"/>
</dbReference>
<sequence length="546" mass="62154">MGKVNYRQHWDLGLERDSKFRNSTMIGELGILFMSIPNFLDWCSNNGIIIDPRICICHNEERGVHVVAKEVSIPLGDTLVRIPKDAVLSAKSCTLSNRIPFELHGRGAQLGLAFALYSEILLNKHASRWFGYLQSLPSVDLPLFWESDPRSRTSGKSHHLDPDAEDLLLWFRGTEVMKLLHKKDGDNQTVPESIDHYYHHTVLPIILQPDVRDGLSLEPDLAAFRKAYSLVSSRAFFLDSYHGLAMTPVADAFNHALENHVHIESEFFVCPECGSFRECEHDDDDDDHIRSSQWMDGTHDLYYEMVSNAEIQPNEEIFNTYGEGLCNAQLLVQYGFILDPNDNDVLSFDMNEILTLFSSHDVNSEVPLFEDADLISHNDLFKDSDLVSPHIHSPSKDTDFCIDSDGKISFQLWIFLLKHLCRGQDVSSWFRAEVLRTLIATQAILENIIRDDESYSTENGNVELDPARIAMLVEIAQAVVRLCEMRKSAIGYPDHVGENLGELLDVVPEDRRRFRLALSVLMVEHSILDSCRFKWLDFVATFGLDI</sequence>
<reference evidence="3" key="1">
    <citation type="journal article" date="2012" name="Proc. Natl. Acad. Sci. U.S.A.">
        <title>Genome sequence of the button mushroom Agaricus bisporus reveals mechanisms governing adaptation to a humic-rich ecological niche.</title>
        <authorList>
            <person name="Morin E."/>
            <person name="Kohler A."/>
            <person name="Baker A.R."/>
            <person name="Foulongne-Oriol M."/>
            <person name="Lombard V."/>
            <person name="Nagy L.G."/>
            <person name="Ohm R.A."/>
            <person name="Patyshakuliyeva A."/>
            <person name="Brun A."/>
            <person name="Aerts A.L."/>
            <person name="Bailey A.M."/>
            <person name="Billette C."/>
            <person name="Coutinho P.M."/>
            <person name="Deakin G."/>
            <person name="Doddapaneni H."/>
            <person name="Floudas D."/>
            <person name="Grimwood J."/>
            <person name="Hilden K."/>
            <person name="Kuees U."/>
            <person name="LaButti K.M."/>
            <person name="Lapidus A."/>
            <person name="Lindquist E.A."/>
            <person name="Lucas S.M."/>
            <person name="Murat C."/>
            <person name="Riley R.W."/>
            <person name="Salamov A.A."/>
            <person name="Schmutz J."/>
            <person name="Subramanian V."/>
            <person name="Woesten H.A.B."/>
            <person name="Xu J."/>
            <person name="Eastwood D.C."/>
            <person name="Foster G.D."/>
            <person name="Sonnenberg A.S."/>
            <person name="Cullen D."/>
            <person name="de Vries R.P."/>
            <person name="Lundell T."/>
            <person name="Hibbett D.S."/>
            <person name="Henrissat B."/>
            <person name="Burton K.S."/>
            <person name="Kerrigan R.W."/>
            <person name="Challen M.P."/>
            <person name="Grigoriev I.V."/>
            <person name="Martin F."/>
        </authorList>
    </citation>
    <scope>NUCLEOTIDE SEQUENCE [LARGE SCALE GENOMIC DNA]</scope>
    <source>
        <strain evidence="3">JB137-S8 / ATCC MYA-4627 / FGSC 10392</strain>
    </source>
</reference>
<organism evidence="2 3">
    <name type="scientific">Agaricus bisporus var. burnettii (strain JB137-S8 / ATCC MYA-4627 / FGSC 10392)</name>
    <name type="common">White button mushroom</name>
    <dbReference type="NCBI Taxonomy" id="597362"/>
    <lineage>
        <taxon>Eukaryota</taxon>
        <taxon>Fungi</taxon>
        <taxon>Dikarya</taxon>
        <taxon>Basidiomycota</taxon>
        <taxon>Agaricomycotina</taxon>
        <taxon>Agaricomycetes</taxon>
        <taxon>Agaricomycetidae</taxon>
        <taxon>Agaricales</taxon>
        <taxon>Agaricineae</taxon>
        <taxon>Agaricaceae</taxon>
        <taxon>Agaricus</taxon>
    </lineage>
</organism>
<dbReference type="FunCoup" id="K5X0C6">
    <property type="interactions" value="165"/>
</dbReference>
<dbReference type="GeneID" id="18822220"/>
<protein>
    <recommendedName>
        <fullName evidence="1">SET domain-containing protein</fullName>
    </recommendedName>
</protein>
<dbReference type="GO" id="GO:0005634">
    <property type="term" value="C:nucleus"/>
    <property type="evidence" value="ECO:0007669"/>
    <property type="project" value="TreeGrafter"/>
</dbReference>
<dbReference type="PANTHER" id="PTHR13271:SF34">
    <property type="entry name" value="N-LYSINE METHYLTRANSFERASE SETD6"/>
    <property type="match status" value="1"/>
</dbReference>
<dbReference type="OrthoDB" id="441812at2759"/>
<dbReference type="KEGG" id="abp:AGABI1DRAFT106012"/>
<dbReference type="Gene3D" id="3.90.1410.10">
    <property type="entry name" value="set domain protein methyltransferase, domain 1"/>
    <property type="match status" value="1"/>
</dbReference>
<dbReference type="RefSeq" id="XP_007328699.1">
    <property type="nucleotide sequence ID" value="XM_007328637.1"/>
</dbReference>
<dbReference type="EMBL" id="JH971388">
    <property type="protein sequence ID" value="EKM81241.1"/>
    <property type="molecule type" value="Genomic_DNA"/>
</dbReference>
<gene>
    <name evidence="2" type="ORF">AGABI1DRAFT_106012</name>
</gene>
<dbReference type="InterPro" id="IPR001214">
    <property type="entry name" value="SET_dom"/>
</dbReference>
<dbReference type="PANTHER" id="PTHR13271">
    <property type="entry name" value="UNCHARACTERIZED PUTATIVE METHYLTRANSFERASE"/>
    <property type="match status" value="1"/>
</dbReference>
<dbReference type="HOGENOM" id="CLU_023001_0_0_1"/>
<dbReference type="OMA" id="HAYSLVC"/>
<feature type="domain" description="SET" evidence="1">
    <location>
        <begin position="52"/>
        <end position="322"/>
    </location>
</feature>
<dbReference type="STRING" id="597362.K5X0C6"/>
<dbReference type="Proteomes" id="UP000008493">
    <property type="component" value="Unassembled WGS sequence"/>
</dbReference>
<dbReference type="InterPro" id="IPR046341">
    <property type="entry name" value="SET_dom_sf"/>
</dbReference>
<dbReference type="eggNOG" id="KOG1337">
    <property type="taxonomic scope" value="Eukaryota"/>
</dbReference>
<dbReference type="SUPFAM" id="SSF82199">
    <property type="entry name" value="SET domain"/>
    <property type="match status" value="1"/>
</dbReference>
<dbReference type="AlphaFoldDB" id="K5X0C6"/>
<dbReference type="InParanoid" id="K5X0C6"/>
<evidence type="ECO:0000259" key="1">
    <source>
        <dbReference type="PROSITE" id="PS50280"/>
    </source>
</evidence>
<evidence type="ECO:0000313" key="3">
    <source>
        <dbReference type="Proteomes" id="UP000008493"/>
    </source>
</evidence>
<name>K5X0C6_AGABU</name>
<proteinExistence type="predicted"/>
<accession>K5X0C6</accession>
<dbReference type="InterPro" id="IPR050600">
    <property type="entry name" value="SETD3_SETD6_MTase"/>
</dbReference>
<keyword evidence="3" id="KW-1185">Reference proteome</keyword>
<dbReference type="GO" id="GO:0016279">
    <property type="term" value="F:protein-lysine N-methyltransferase activity"/>
    <property type="evidence" value="ECO:0007669"/>
    <property type="project" value="TreeGrafter"/>
</dbReference>